<protein>
    <recommendedName>
        <fullName evidence="1">Hemerythrin-like domain-containing protein</fullName>
    </recommendedName>
</protein>
<dbReference type="InterPro" id="IPR012312">
    <property type="entry name" value="Hemerythrin-like"/>
</dbReference>
<proteinExistence type="predicted"/>
<feature type="domain" description="Hemerythrin-like" evidence="1">
    <location>
        <begin position="13"/>
        <end position="134"/>
    </location>
</feature>
<name>A0A9P6C1C9_9AGAR</name>
<evidence type="ECO:0000259" key="1">
    <source>
        <dbReference type="Pfam" id="PF01814"/>
    </source>
</evidence>
<dbReference type="CDD" id="cd12108">
    <property type="entry name" value="Hr-like"/>
    <property type="match status" value="1"/>
</dbReference>
<keyword evidence="3" id="KW-1185">Reference proteome</keyword>
<dbReference type="InterPro" id="IPR053206">
    <property type="entry name" value="Dimeric_xanthone_biosynth"/>
</dbReference>
<sequence>MPFPTDPFEQLHYNMVRAHHTFKLGYNIILQNLEQSQEAIEKDLPNFIGYCQAWAASIITHHDSEEEIVFPVLNQKMDFAPEKEAHEAIHNSINELEAILLEAKADHSKFNPEQLREHLIHLKEPLFQHLDSEVEHITSSQLKQVGFGDAELKDLNTRLDKYAQSHGDPFILVPYMRTHTPPEFKDVWPPMPWVLRKVVIPYVLARRYSGYWKYAPYPSS</sequence>
<dbReference type="OrthoDB" id="58416at2759"/>
<dbReference type="Pfam" id="PF01814">
    <property type="entry name" value="Hemerythrin"/>
    <property type="match status" value="1"/>
</dbReference>
<reference evidence="2" key="1">
    <citation type="submission" date="2020-11" db="EMBL/GenBank/DDBJ databases">
        <authorList>
            <consortium name="DOE Joint Genome Institute"/>
            <person name="Ahrendt S."/>
            <person name="Riley R."/>
            <person name="Andreopoulos W."/>
            <person name="Labutti K."/>
            <person name="Pangilinan J."/>
            <person name="Ruiz-Duenas F.J."/>
            <person name="Barrasa J.M."/>
            <person name="Sanchez-Garcia M."/>
            <person name="Camarero S."/>
            <person name="Miyauchi S."/>
            <person name="Serrano A."/>
            <person name="Linde D."/>
            <person name="Babiker R."/>
            <person name="Drula E."/>
            <person name="Ayuso-Fernandez I."/>
            <person name="Pacheco R."/>
            <person name="Padilla G."/>
            <person name="Ferreira P."/>
            <person name="Barriuso J."/>
            <person name="Kellner H."/>
            <person name="Castanera R."/>
            <person name="Alfaro M."/>
            <person name="Ramirez L."/>
            <person name="Pisabarro A.G."/>
            <person name="Kuo A."/>
            <person name="Tritt A."/>
            <person name="Lipzen A."/>
            <person name="He G."/>
            <person name="Yan M."/>
            <person name="Ng V."/>
            <person name="Cullen D."/>
            <person name="Martin F."/>
            <person name="Rosso M.-N."/>
            <person name="Henrissat B."/>
            <person name="Hibbett D."/>
            <person name="Martinez A.T."/>
            <person name="Grigoriev I.V."/>
        </authorList>
    </citation>
    <scope>NUCLEOTIDE SEQUENCE</scope>
    <source>
        <strain evidence="2">MF-IS2</strain>
    </source>
</reference>
<comment type="caution">
    <text evidence="2">The sequence shown here is derived from an EMBL/GenBank/DDBJ whole genome shotgun (WGS) entry which is preliminary data.</text>
</comment>
<dbReference type="EMBL" id="MU151302">
    <property type="protein sequence ID" value="KAF9445419.1"/>
    <property type="molecule type" value="Genomic_DNA"/>
</dbReference>
<organism evidence="2 3">
    <name type="scientific">Macrolepiota fuliginosa MF-IS2</name>
    <dbReference type="NCBI Taxonomy" id="1400762"/>
    <lineage>
        <taxon>Eukaryota</taxon>
        <taxon>Fungi</taxon>
        <taxon>Dikarya</taxon>
        <taxon>Basidiomycota</taxon>
        <taxon>Agaricomycotina</taxon>
        <taxon>Agaricomycetes</taxon>
        <taxon>Agaricomycetidae</taxon>
        <taxon>Agaricales</taxon>
        <taxon>Agaricineae</taxon>
        <taxon>Agaricaceae</taxon>
        <taxon>Macrolepiota</taxon>
    </lineage>
</organism>
<dbReference type="PANTHER" id="PTHR38048:SF2">
    <property type="entry name" value="HEMERYTHRIN-LIKE DOMAIN-CONTAINING PROTEIN"/>
    <property type="match status" value="1"/>
</dbReference>
<evidence type="ECO:0000313" key="2">
    <source>
        <dbReference type="EMBL" id="KAF9445419.1"/>
    </source>
</evidence>
<gene>
    <name evidence="2" type="ORF">P691DRAFT_805693</name>
</gene>
<dbReference type="Gene3D" id="1.20.120.520">
    <property type="entry name" value="nmb1532 protein domain like"/>
    <property type="match status" value="1"/>
</dbReference>
<accession>A0A9P6C1C9</accession>
<evidence type="ECO:0000313" key="3">
    <source>
        <dbReference type="Proteomes" id="UP000807342"/>
    </source>
</evidence>
<dbReference type="Proteomes" id="UP000807342">
    <property type="component" value="Unassembled WGS sequence"/>
</dbReference>
<dbReference type="PANTHER" id="PTHR38048">
    <property type="entry name" value="EXPRESSED PROTEIN"/>
    <property type="match status" value="1"/>
</dbReference>
<dbReference type="AlphaFoldDB" id="A0A9P6C1C9"/>